<accession>A0A0A9EBY3</accession>
<evidence type="ECO:0000313" key="1">
    <source>
        <dbReference type="EMBL" id="JAD97531.1"/>
    </source>
</evidence>
<sequence length="59" mass="7019">MGCSATLIALDLVNNFFRYHKQLIVFYYSHLVFLSVSKLQRLRYRFAVKCGCTYLEHKI</sequence>
<reference evidence="1" key="1">
    <citation type="submission" date="2014-09" db="EMBL/GenBank/DDBJ databases">
        <authorList>
            <person name="Magalhaes I.L.F."/>
            <person name="Oliveira U."/>
            <person name="Santos F.R."/>
            <person name="Vidigal T.H.D.A."/>
            <person name="Brescovit A.D."/>
            <person name="Santos A.J."/>
        </authorList>
    </citation>
    <scope>NUCLEOTIDE SEQUENCE</scope>
    <source>
        <tissue evidence="1">Shoot tissue taken approximately 20 cm above the soil surface</tissue>
    </source>
</reference>
<reference evidence="1" key="2">
    <citation type="journal article" date="2015" name="Data Brief">
        <title>Shoot transcriptome of the giant reed, Arundo donax.</title>
        <authorList>
            <person name="Barrero R.A."/>
            <person name="Guerrero F.D."/>
            <person name="Moolhuijzen P."/>
            <person name="Goolsby J.A."/>
            <person name="Tidwell J."/>
            <person name="Bellgard S.E."/>
            <person name="Bellgard M.I."/>
        </authorList>
    </citation>
    <scope>NUCLEOTIDE SEQUENCE</scope>
    <source>
        <tissue evidence="1">Shoot tissue taken approximately 20 cm above the soil surface</tissue>
    </source>
</reference>
<name>A0A0A9EBY3_ARUDO</name>
<proteinExistence type="predicted"/>
<dbReference type="EMBL" id="GBRH01200364">
    <property type="protein sequence ID" value="JAD97531.1"/>
    <property type="molecule type" value="Transcribed_RNA"/>
</dbReference>
<dbReference type="AlphaFoldDB" id="A0A0A9EBY3"/>
<protein>
    <submittedName>
        <fullName evidence="1">Uncharacterized protein</fullName>
    </submittedName>
</protein>
<organism evidence="1">
    <name type="scientific">Arundo donax</name>
    <name type="common">Giant reed</name>
    <name type="synonym">Donax arundinaceus</name>
    <dbReference type="NCBI Taxonomy" id="35708"/>
    <lineage>
        <taxon>Eukaryota</taxon>
        <taxon>Viridiplantae</taxon>
        <taxon>Streptophyta</taxon>
        <taxon>Embryophyta</taxon>
        <taxon>Tracheophyta</taxon>
        <taxon>Spermatophyta</taxon>
        <taxon>Magnoliopsida</taxon>
        <taxon>Liliopsida</taxon>
        <taxon>Poales</taxon>
        <taxon>Poaceae</taxon>
        <taxon>PACMAD clade</taxon>
        <taxon>Arundinoideae</taxon>
        <taxon>Arundineae</taxon>
        <taxon>Arundo</taxon>
    </lineage>
</organism>